<protein>
    <submittedName>
        <fullName evidence="1">Uncharacterized protein</fullName>
    </submittedName>
</protein>
<dbReference type="KEGG" id="wso:WSWS_00616"/>
<dbReference type="EMBL" id="QRAS01000001">
    <property type="protein sequence ID" value="RDL11827.1"/>
    <property type="molecule type" value="Genomic_DNA"/>
</dbReference>
<reference evidence="1 2" key="1">
    <citation type="submission" date="2018-07" db="EMBL/GenBank/DDBJ databases">
        <title>Genomic Encyclopedia of Type Strains, Phase III (KMG-III): the genomes of soil and plant-associated and newly described type strains.</title>
        <authorList>
            <person name="Whitman W."/>
        </authorList>
    </citation>
    <scope>NUCLEOTIDE SEQUENCE [LARGE SCALE GENOMIC DNA]</scope>
    <source>
        <strain evidence="1 2">CECT 7031</strain>
    </source>
</reference>
<dbReference type="GeneID" id="94545822"/>
<keyword evidence="2" id="KW-1185">Reference proteome</keyword>
<comment type="caution">
    <text evidence="1">The sequence shown here is derived from an EMBL/GenBank/DDBJ whole genome shotgun (WGS) entry which is preliminary data.</text>
</comment>
<evidence type="ECO:0000313" key="2">
    <source>
        <dbReference type="Proteomes" id="UP000254912"/>
    </source>
</evidence>
<organism evidence="1 2">
    <name type="scientific">Weissella soli</name>
    <dbReference type="NCBI Taxonomy" id="155866"/>
    <lineage>
        <taxon>Bacteria</taxon>
        <taxon>Bacillati</taxon>
        <taxon>Bacillota</taxon>
        <taxon>Bacilli</taxon>
        <taxon>Lactobacillales</taxon>
        <taxon>Lactobacillaceae</taxon>
        <taxon>Weissella</taxon>
    </lineage>
</organism>
<name>A0A288QVV3_9LACO</name>
<proteinExistence type="predicted"/>
<accession>A0A288QVV3</accession>
<dbReference type="AlphaFoldDB" id="A0A288QVV3"/>
<dbReference type="RefSeq" id="WP_070229897.1">
    <property type="nucleotide sequence ID" value="NZ_BJYO01000002.1"/>
</dbReference>
<evidence type="ECO:0000313" key="1">
    <source>
        <dbReference type="EMBL" id="RDL11827.1"/>
    </source>
</evidence>
<dbReference type="Proteomes" id="UP000254912">
    <property type="component" value="Unassembled WGS sequence"/>
</dbReference>
<sequence>MSQRPIVYYQNLMPKYDASVTALMLAKTDYILFTDEPVTEPIVVETLWPHVPAEQVGATNVTKALGTSLTSILDEETQASAQAPLNYFK</sequence>
<dbReference type="OrthoDB" id="2149583at2"/>
<gene>
    <name evidence="1" type="ORF">DFP99_0246</name>
</gene>